<gene>
    <name evidence="1" type="ORF">CSSPTR1EN2_LOCUS5051</name>
</gene>
<sequence length="93" mass="10388">MRPNPSNIEVDTIKGLISPALPQHDSLKLPFIQVHSTSDLRRITAGGDIRRRGSSMRELTEKAEICTATSVIFTLWESNSKILEILSTHTPDF</sequence>
<organism evidence="1 2">
    <name type="scientific">Sphagnum troendelagicum</name>
    <dbReference type="NCBI Taxonomy" id="128251"/>
    <lineage>
        <taxon>Eukaryota</taxon>
        <taxon>Viridiplantae</taxon>
        <taxon>Streptophyta</taxon>
        <taxon>Embryophyta</taxon>
        <taxon>Bryophyta</taxon>
        <taxon>Sphagnophytina</taxon>
        <taxon>Sphagnopsida</taxon>
        <taxon>Sphagnales</taxon>
        <taxon>Sphagnaceae</taxon>
        <taxon>Sphagnum</taxon>
    </lineage>
</organism>
<evidence type="ECO:0000313" key="2">
    <source>
        <dbReference type="Proteomes" id="UP001497512"/>
    </source>
</evidence>
<accession>A0ABP0TLJ7</accession>
<keyword evidence="2" id="KW-1185">Reference proteome</keyword>
<dbReference type="EMBL" id="OZ019904">
    <property type="protein sequence ID" value="CAK9199667.1"/>
    <property type="molecule type" value="Genomic_DNA"/>
</dbReference>
<proteinExistence type="predicted"/>
<reference evidence="1" key="1">
    <citation type="submission" date="2024-02" db="EMBL/GenBank/DDBJ databases">
        <authorList>
            <consortium name="ELIXIR-Norway"/>
            <consortium name="Elixir Norway"/>
        </authorList>
    </citation>
    <scope>NUCLEOTIDE SEQUENCE</scope>
</reference>
<protein>
    <submittedName>
        <fullName evidence="1">Uncharacterized protein</fullName>
    </submittedName>
</protein>
<dbReference type="Proteomes" id="UP001497512">
    <property type="component" value="Chromosome 12"/>
</dbReference>
<evidence type="ECO:0000313" key="1">
    <source>
        <dbReference type="EMBL" id="CAK9199667.1"/>
    </source>
</evidence>
<name>A0ABP0TLJ7_9BRYO</name>